<reference evidence="9" key="1">
    <citation type="journal article" date="2020" name="Phytopathology">
        <title>Genome Sequence Resources of Colletotrichum truncatum, C. plurivorum, C. musicola, and C. sojae: Four Species Pathogenic to Soybean (Glycine max).</title>
        <authorList>
            <person name="Rogerio F."/>
            <person name="Boufleur T.R."/>
            <person name="Ciampi-Guillardi M."/>
            <person name="Sukno S.A."/>
            <person name="Thon M.R."/>
            <person name="Massola Junior N.S."/>
            <person name="Baroncelli R."/>
        </authorList>
    </citation>
    <scope>NUCLEOTIDE SEQUENCE</scope>
    <source>
        <strain evidence="9">LFN0074</strain>
    </source>
</reference>
<name>A0A8H6MK01_9PEZI</name>
<keyword evidence="2" id="KW-0677">Repeat</keyword>
<dbReference type="Gene3D" id="2.130.10.10">
    <property type="entry name" value="YVTN repeat-like/Quinoprotein amine dehydrogenase"/>
    <property type="match status" value="2"/>
</dbReference>
<dbReference type="InterPro" id="IPR001680">
    <property type="entry name" value="WD40_rpt"/>
</dbReference>
<comment type="similarity">
    <text evidence="4">Belongs to the WD repeat MDV1/CAF4 family.</text>
</comment>
<dbReference type="Proteomes" id="UP000639643">
    <property type="component" value="Unassembled WGS sequence"/>
</dbReference>
<dbReference type="PRINTS" id="PR00320">
    <property type="entry name" value="GPROTEINBRPT"/>
</dbReference>
<dbReference type="InterPro" id="IPR020472">
    <property type="entry name" value="WD40_PAC1"/>
</dbReference>
<evidence type="ECO:0000256" key="4">
    <source>
        <dbReference type="ARBA" id="ARBA00038415"/>
    </source>
</evidence>
<dbReference type="SMART" id="SM00320">
    <property type="entry name" value="WD40"/>
    <property type="match status" value="3"/>
</dbReference>
<dbReference type="InterPro" id="IPR019775">
    <property type="entry name" value="WD40_repeat_CS"/>
</dbReference>
<feature type="repeat" description="WD" evidence="7">
    <location>
        <begin position="340"/>
        <end position="381"/>
    </location>
</feature>
<sequence>MVDTIPLFKSCLRKSLDGLDRDAVEKQGLEVQFDKLLSRPLGDLPPVDASPLTRLIIIDALDECERPEHFRQILALLSKLCNITTVRLRVLFTSRSTPTINSAFDVVRHRSLDLYKEHRDETRTDIATFLKHEFAKIRTDWSITETWPACDQLSRVISLSTTPSPLFIYAGTLCRFIDDRDGREDPTEQLDLWLEQCDSNAPQLDQIYLPILHFVLFGSYNIHEKPKPLAHKNRVELFEVLGAVVLAATPLSAQSIASLLDIPERSNTPIELDEFTKDAAKVITGFGSIIEQTPLQIYGTLVLFSPVASKVRQRFWDQRLPNLPRIQGVKSNWDAHRQTLEGHGGPVSAVAFSPDSQVIASASGDRTVRLWDAATGAHRQTLEGHGNWVSAVAFSPDGQVIASSSWDETVRLWDAATGAHHQTLKGYGGPVSAVAFSPDGQVIASASWDRTVRLWDAATGAHRQTLKGHSGLLMLILDCGHCLSAGFFCVLWSPIYAEIVWLLRSHG</sequence>
<accession>A0A8H6MK01</accession>
<dbReference type="InterPro" id="IPR015943">
    <property type="entry name" value="WD40/YVTN_repeat-like_dom_sf"/>
</dbReference>
<gene>
    <name evidence="9" type="ORF">CMUS01_16008</name>
</gene>
<evidence type="ECO:0000256" key="1">
    <source>
        <dbReference type="ARBA" id="ARBA00022574"/>
    </source>
</evidence>
<feature type="repeat" description="WD" evidence="7">
    <location>
        <begin position="424"/>
        <end position="465"/>
    </location>
</feature>
<feature type="repeat" description="WD" evidence="7">
    <location>
        <begin position="382"/>
        <end position="423"/>
    </location>
</feature>
<evidence type="ECO:0000256" key="3">
    <source>
        <dbReference type="ARBA" id="ARBA00023054"/>
    </source>
</evidence>
<evidence type="ECO:0000313" key="9">
    <source>
        <dbReference type="EMBL" id="KAF6794556.1"/>
    </source>
</evidence>
<dbReference type="SUPFAM" id="SSF50978">
    <property type="entry name" value="WD40 repeat-like"/>
    <property type="match status" value="1"/>
</dbReference>
<proteinExistence type="inferred from homology"/>
<keyword evidence="1 7" id="KW-0853">WD repeat</keyword>
<evidence type="ECO:0000256" key="5">
    <source>
        <dbReference type="ARBA" id="ARBA00039789"/>
    </source>
</evidence>
<dbReference type="GO" id="GO:0005634">
    <property type="term" value="C:nucleus"/>
    <property type="evidence" value="ECO:0007669"/>
    <property type="project" value="TreeGrafter"/>
</dbReference>
<evidence type="ECO:0000259" key="8">
    <source>
        <dbReference type="Pfam" id="PF24883"/>
    </source>
</evidence>
<dbReference type="PROSITE" id="PS00678">
    <property type="entry name" value="WD_REPEATS_1"/>
    <property type="match status" value="3"/>
</dbReference>
<evidence type="ECO:0000256" key="6">
    <source>
        <dbReference type="ARBA" id="ARBA00043913"/>
    </source>
</evidence>
<dbReference type="EMBL" id="WIGM01001551">
    <property type="protein sequence ID" value="KAF6794556.1"/>
    <property type="molecule type" value="Genomic_DNA"/>
</dbReference>
<comment type="function">
    <text evidence="6">Involved in mitochondrial fission. Acts as an adapter protein required to form mitochondrial fission complexes. Formation of these complexes is required to promote constriction and fission of the mitochondrial compartment at a late step in mitochondrial division.</text>
</comment>
<dbReference type="GO" id="GO:1990234">
    <property type="term" value="C:transferase complex"/>
    <property type="evidence" value="ECO:0007669"/>
    <property type="project" value="UniProtKB-ARBA"/>
</dbReference>
<dbReference type="AlphaFoldDB" id="A0A8H6MK01"/>
<evidence type="ECO:0000256" key="2">
    <source>
        <dbReference type="ARBA" id="ARBA00022737"/>
    </source>
</evidence>
<evidence type="ECO:0000313" key="10">
    <source>
        <dbReference type="Proteomes" id="UP000639643"/>
    </source>
</evidence>
<keyword evidence="10" id="KW-1185">Reference proteome</keyword>
<dbReference type="InterPro" id="IPR056884">
    <property type="entry name" value="NPHP3-like_N"/>
</dbReference>
<organism evidence="9 10">
    <name type="scientific">Colletotrichum musicola</name>
    <dbReference type="NCBI Taxonomy" id="2175873"/>
    <lineage>
        <taxon>Eukaryota</taxon>
        <taxon>Fungi</taxon>
        <taxon>Dikarya</taxon>
        <taxon>Ascomycota</taxon>
        <taxon>Pezizomycotina</taxon>
        <taxon>Sordariomycetes</taxon>
        <taxon>Hypocreomycetidae</taxon>
        <taxon>Glomerellales</taxon>
        <taxon>Glomerellaceae</taxon>
        <taxon>Colletotrichum</taxon>
        <taxon>Colletotrichum orchidearum species complex</taxon>
    </lineage>
</organism>
<dbReference type="Pfam" id="PF00400">
    <property type="entry name" value="WD40"/>
    <property type="match status" value="3"/>
</dbReference>
<dbReference type="Pfam" id="PF24883">
    <property type="entry name" value="NPHP3_N"/>
    <property type="match status" value="1"/>
</dbReference>
<protein>
    <recommendedName>
        <fullName evidence="5">Mitochondrial division protein 1</fullName>
    </recommendedName>
</protein>
<dbReference type="InterPro" id="IPR036322">
    <property type="entry name" value="WD40_repeat_dom_sf"/>
</dbReference>
<dbReference type="PROSITE" id="PS50294">
    <property type="entry name" value="WD_REPEATS_REGION"/>
    <property type="match status" value="3"/>
</dbReference>
<dbReference type="PANTHER" id="PTHR22847:SF637">
    <property type="entry name" value="WD REPEAT DOMAIN 5B"/>
    <property type="match status" value="1"/>
</dbReference>
<dbReference type="PROSITE" id="PS50082">
    <property type="entry name" value="WD_REPEATS_2"/>
    <property type="match status" value="3"/>
</dbReference>
<evidence type="ECO:0000256" key="7">
    <source>
        <dbReference type="PROSITE-ProRule" id="PRU00221"/>
    </source>
</evidence>
<feature type="domain" description="Nephrocystin 3-like N-terminal" evidence="8">
    <location>
        <begin position="26"/>
        <end position="95"/>
    </location>
</feature>
<dbReference type="OrthoDB" id="538223at2759"/>
<dbReference type="PANTHER" id="PTHR22847">
    <property type="entry name" value="WD40 REPEAT PROTEIN"/>
    <property type="match status" value="1"/>
</dbReference>
<keyword evidence="3" id="KW-0175">Coiled coil</keyword>
<dbReference type="CDD" id="cd00200">
    <property type="entry name" value="WD40"/>
    <property type="match status" value="1"/>
</dbReference>
<comment type="caution">
    <text evidence="9">The sequence shown here is derived from an EMBL/GenBank/DDBJ whole genome shotgun (WGS) entry which is preliminary data.</text>
</comment>